<protein>
    <submittedName>
        <fullName evidence="1">Uncharacterized protein</fullName>
    </submittedName>
</protein>
<reference evidence="1" key="1">
    <citation type="submission" date="2023-07" db="EMBL/GenBank/DDBJ databases">
        <authorList>
            <person name="Aktuganov G."/>
            <person name="Boyko T."/>
            <person name="Delegan Y."/>
            <person name="Galimzianova N."/>
            <person name="Gilvanova E."/>
            <person name="Korobov V."/>
            <person name="Kuzmina L."/>
            <person name="Melentiev A."/>
            <person name="Milman P."/>
            <person name="Ryabova A."/>
            <person name="Stupak E."/>
            <person name="Yasakov T."/>
            <person name="Zharikova N."/>
            <person name="Zhurenko E."/>
        </authorList>
    </citation>
    <scope>NUCLEOTIDE SEQUENCE</scope>
    <source>
        <strain evidence="1">IB-739</strain>
    </source>
</reference>
<dbReference type="Proteomes" id="UP001168883">
    <property type="component" value="Unassembled WGS sequence"/>
</dbReference>
<dbReference type="RefSeq" id="WP_173426610.1">
    <property type="nucleotide sequence ID" value="NZ_JARLKN010000075.1"/>
</dbReference>
<evidence type="ECO:0000313" key="2">
    <source>
        <dbReference type="Proteomes" id="UP001168883"/>
    </source>
</evidence>
<proteinExistence type="predicted"/>
<sequence length="53" mass="5815">MSKLITLCLAVVLIFGISIYIFQPAGGTGLKQQVRNGHTTVTNQVRSFDYVTN</sequence>
<accession>A0ABT8VKZ3</accession>
<organism evidence="1 2">
    <name type="scientific">Paenibacillus ehimensis</name>
    <dbReference type="NCBI Taxonomy" id="79264"/>
    <lineage>
        <taxon>Bacteria</taxon>
        <taxon>Bacillati</taxon>
        <taxon>Bacillota</taxon>
        <taxon>Bacilli</taxon>
        <taxon>Bacillales</taxon>
        <taxon>Paenibacillaceae</taxon>
        <taxon>Paenibacillus</taxon>
    </lineage>
</organism>
<name>A0ABT8VKZ3_9BACL</name>
<keyword evidence="2" id="KW-1185">Reference proteome</keyword>
<comment type="caution">
    <text evidence="1">The sequence shown here is derived from an EMBL/GenBank/DDBJ whole genome shotgun (WGS) entry which is preliminary data.</text>
</comment>
<gene>
    <name evidence="1" type="ORF">Q3C12_32190</name>
</gene>
<dbReference type="EMBL" id="JAUMKJ010000073">
    <property type="protein sequence ID" value="MDO3681656.1"/>
    <property type="molecule type" value="Genomic_DNA"/>
</dbReference>
<evidence type="ECO:0000313" key="1">
    <source>
        <dbReference type="EMBL" id="MDO3681656.1"/>
    </source>
</evidence>